<evidence type="ECO:0000256" key="3">
    <source>
        <dbReference type="ARBA" id="ARBA00022630"/>
    </source>
</evidence>
<gene>
    <name evidence="12" type="ORF">AARAC_002092</name>
</gene>
<evidence type="ECO:0000256" key="4">
    <source>
        <dbReference type="ARBA" id="ARBA00022692"/>
    </source>
</evidence>
<feature type="compositionally biased region" description="Basic and acidic residues" evidence="9">
    <location>
        <begin position="481"/>
        <end position="492"/>
    </location>
</feature>
<keyword evidence="3" id="KW-0285">Flavoprotein</keyword>
<keyword evidence="8 10" id="KW-0472">Membrane</keyword>
<accession>A0A2G7G135</accession>
<sequence length="981" mass="105809">MAIAVTTGTGADGVAAPGSSGIKVLVIGCGFGGIAAAIECYHKGHEVVVFEKNSEIGGLGDTLGISQNGTLPIYKWDNGMVQQKAAEICCNYATHKIHTSKGELLLSHPMKGYSAGSGYTGRRGDLLLCMFEYFQKLEIELHLNANVKEFFETDDSAGVIVNSQRWEADAVICADGVHSAGRHYVLGKEDLPRPSGYAIYRAWFVPEPSLRENPATSWIPLPGGEDTVMNFIGPNVHTLIATVKRNTGITWVLTHPDEYDIEESWTHPAKLEDALKVVEGWDPRIAEVYKITPPDQLFDHKIIYRDPLPTWVSSKGRVILIGDAAHSYVPTSAQGATQAVEDAATIAIMLELAGKSQVPLALRTMEKMRYERCKIGQLMGLETRDIWVKTDWEAVRKDPQLLAQPRPNWLLNHDPQAYAYEEFETAANSVLTGCAYTPRNIPYEGSNHRATDFEDEKWGNRHKESPDIGLKMIVDASAEHAPEQHSLHEKKSPGLQDTNLDRQSSTSPSDEGEYPTGLRLTFVVVALILAIFLTSLDFTIIATAIPRITDDFHSLGDVAWYGSAFFLVTAGFQTASLIVGRAIAGLGAAGVNTGSFTLAAFCAPPQKRPIFTGLIGIASVVGPLLGGVFTEKATWRWCFYINLPVGAVSAIFIIIFFQSPQASKSTDTSSLWSKVMQMDPIGTFLMMASVTCYILAMQYGGLTHPWNSSVVIGLIVGFVAILAVLCGWEVYMGEMAMSCPRLVKKHAIPSAVGFFFFGSYIVVIYYLPIYFQSIDGTSAIGSGVHNLPFILAVSIFTVLSGILISMTGYPAPFVISGAAVGTIGCGLLYTFNIGTSTGKWIGYQILAGVGNGFGVQVPMIMAQGNTEPKDMAATTAILMCFQTVGGAFMQSGAQAAFANRLLIELPRTAPEVDPSAVVAAGATELKSFGSSLEGIRLAYMDGIKVTFAFACASMGVAFILAFFARRARIGGEAVKNAMAAA</sequence>
<evidence type="ECO:0000313" key="13">
    <source>
        <dbReference type="Proteomes" id="UP000231358"/>
    </source>
</evidence>
<dbReference type="PANTHER" id="PTHR23501">
    <property type="entry name" value="MAJOR FACILITATOR SUPERFAMILY"/>
    <property type="match status" value="1"/>
</dbReference>
<evidence type="ECO:0000256" key="5">
    <source>
        <dbReference type="ARBA" id="ARBA00022827"/>
    </source>
</evidence>
<comment type="caution">
    <text evidence="12">The sequence shown here is derived from an EMBL/GenBank/DDBJ whole genome shotgun (WGS) entry which is preliminary data.</text>
</comment>
<feature type="transmembrane region" description="Helical" evidence="10">
    <location>
        <begin position="634"/>
        <end position="657"/>
    </location>
</feature>
<feature type="transmembrane region" description="Helical" evidence="10">
    <location>
        <begin position="520"/>
        <end position="546"/>
    </location>
</feature>
<dbReference type="AlphaFoldDB" id="A0A2G7G135"/>
<feature type="transmembrane region" description="Helical" evidence="10">
    <location>
        <begin position="678"/>
        <end position="700"/>
    </location>
</feature>
<evidence type="ECO:0000313" key="12">
    <source>
        <dbReference type="EMBL" id="PIG86512.1"/>
    </source>
</evidence>
<dbReference type="Pfam" id="PF07690">
    <property type="entry name" value="MFS_1"/>
    <property type="match status" value="1"/>
</dbReference>
<dbReference type="Pfam" id="PF12831">
    <property type="entry name" value="FAD_oxidored"/>
    <property type="match status" value="1"/>
</dbReference>
<dbReference type="CDD" id="cd17502">
    <property type="entry name" value="MFS_Azr1_MDR_like"/>
    <property type="match status" value="1"/>
</dbReference>
<evidence type="ECO:0000256" key="8">
    <source>
        <dbReference type="ARBA" id="ARBA00023136"/>
    </source>
</evidence>
<feature type="domain" description="FAD-binding" evidence="11">
    <location>
        <begin position="314"/>
        <end position="351"/>
    </location>
</feature>
<organism evidence="12 13">
    <name type="scientific">Aspergillus arachidicola</name>
    <dbReference type="NCBI Taxonomy" id="656916"/>
    <lineage>
        <taxon>Eukaryota</taxon>
        <taxon>Fungi</taxon>
        <taxon>Dikarya</taxon>
        <taxon>Ascomycota</taxon>
        <taxon>Pezizomycotina</taxon>
        <taxon>Eurotiomycetes</taxon>
        <taxon>Eurotiomycetidae</taxon>
        <taxon>Eurotiales</taxon>
        <taxon>Aspergillaceae</taxon>
        <taxon>Aspergillus</taxon>
        <taxon>Aspergillus subgen. Circumdati</taxon>
    </lineage>
</organism>
<feature type="transmembrane region" description="Helical" evidence="10">
    <location>
        <begin position="706"/>
        <end position="726"/>
    </location>
</feature>
<feature type="region of interest" description="Disordered" evidence="9">
    <location>
        <begin position="481"/>
        <end position="513"/>
    </location>
</feature>
<dbReference type="SUPFAM" id="SSF51905">
    <property type="entry name" value="FAD/NAD(P)-binding domain"/>
    <property type="match status" value="1"/>
</dbReference>
<keyword evidence="7" id="KW-0560">Oxidoreductase</keyword>
<dbReference type="InterPro" id="IPR002938">
    <property type="entry name" value="FAD-bd"/>
</dbReference>
<feature type="transmembrane region" description="Helical" evidence="10">
    <location>
        <begin position="610"/>
        <end position="628"/>
    </location>
</feature>
<dbReference type="Proteomes" id="UP000231358">
    <property type="component" value="Unassembled WGS sequence"/>
</dbReference>
<evidence type="ECO:0000256" key="2">
    <source>
        <dbReference type="ARBA" id="ARBA00022448"/>
    </source>
</evidence>
<protein>
    <submittedName>
        <fullName evidence="12">Efflux pump antibiotic resistance protein</fullName>
    </submittedName>
</protein>
<proteinExistence type="predicted"/>
<evidence type="ECO:0000256" key="10">
    <source>
        <dbReference type="SAM" id="Phobius"/>
    </source>
</evidence>
<feature type="region of interest" description="Disordered" evidence="9">
    <location>
        <begin position="445"/>
        <end position="464"/>
    </location>
</feature>
<feature type="transmembrane region" description="Helical" evidence="10">
    <location>
        <begin position="558"/>
        <end position="576"/>
    </location>
</feature>
<keyword evidence="6 10" id="KW-1133">Transmembrane helix</keyword>
<comment type="subcellular location">
    <subcellularLocation>
        <location evidence="1">Membrane</location>
        <topology evidence="1">Multi-pass membrane protein</topology>
    </subcellularLocation>
</comment>
<dbReference type="InterPro" id="IPR011701">
    <property type="entry name" value="MFS"/>
</dbReference>
<dbReference type="GO" id="GO:0005886">
    <property type="term" value="C:plasma membrane"/>
    <property type="evidence" value="ECO:0007669"/>
    <property type="project" value="TreeGrafter"/>
</dbReference>
<dbReference type="EMBL" id="NEXV01000244">
    <property type="protein sequence ID" value="PIG86512.1"/>
    <property type="molecule type" value="Genomic_DNA"/>
</dbReference>
<evidence type="ECO:0000256" key="7">
    <source>
        <dbReference type="ARBA" id="ARBA00023002"/>
    </source>
</evidence>
<evidence type="ECO:0000256" key="1">
    <source>
        <dbReference type="ARBA" id="ARBA00004141"/>
    </source>
</evidence>
<evidence type="ECO:0000256" key="9">
    <source>
        <dbReference type="SAM" id="MobiDB-lite"/>
    </source>
</evidence>
<keyword evidence="4 10" id="KW-0812">Transmembrane</keyword>
<dbReference type="InterPro" id="IPR036259">
    <property type="entry name" value="MFS_trans_sf"/>
</dbReference>
<feature type="compositionally biased region" description="Polar residues" evidence="9">
    <location>
        <begin position="495"/>
        <end position="509"/>
    </location>
</feature>
<reference evidence="12 13" key="1">
    <citation type="submission" date="2017-05" db="EMBL/GenBank/DDBJ databases">
        <title>Genome sequence for an aflatoxigenic pathogen of Argentinian peanut, Aspergillus arachidicola.</title>
        <authorList>
            <person name="Moore G."/>
            <person name="Beltz S.B."/>
            <person name="Mack B.M."/>
        </authorList>
    </citation>
    <scope>NUCLEOTIDE SEQUENCE [LARGE SCALE GENOMIC DNA]</scope>
    <source>
        <strain evidence="12 13">CBS 117610</strain>
    </source>
</reference>
<dbReference type="GO" id="GO:0016491">
    <property type="term" value="F:oxidoreductase activity"/>
    <property type="evidence" value="ECO:0007669"/>
    <property type="project" value="UniProtKB-KW"/>
</dbReference>
<feature type="transmembrane region" description="Helical" evidence="10">
    <location>
        <begin position="813"/>
        <end position="834"/>
    </location>
</feature>
<feature type="compositionally biased region" description="Basic and acidic residues" evidence="9">
    <location>
        <begin position="446"/>
        <end position="464"/>
    </location>
</feature>
<dbReference type="InterPro" id="IPR036188">
    <property type="entry name" value="FAD/NAD-bd_sf"/>
</dbReference>
<dbReference type="SUPFAM" id="SSF54373">
    <property type="entry name" value="FAD-linked reductases, C-terminal domain"/>
    <property type="match status" value="1"/>
</dbReference>
<evidence type="ECO:0000259" key="11">
    <source>
        <dbReference type="Pfam" id="PF01494"/>
    </source>
</evidence>
<dbReference type="Gene3D" id="3.50.50.60">
    <property type="entry name" value="FAD/NAD(P)-binding domain"/>
    <property type="match status" value="1"/>
</dbReference>
<feature type="transmembrane region" description="Helical" evidence="10">
    <location>
        <begin position="840"/>
        <end position="859"/>
    </location>
</feature>
<keyword evidence="5" id="KW-0274">FAD</keyword>
<keyword evidence="13" id="KW-1185">Reference proteome</keyword>
<dbReference type="GO" id="GO:0071949">
    <property type="term" value="F:FAD binding"/>
    <property type="evidence" value="ECO:0007669"/>
    <property type="project" value="InterPro"/>
</dbReference>
<dbReference type="PANTHER" id="PTHR23501:SF177">
    <property type="entry name" value="MAJOR FACILITATOR SUPERFAMILY (MFS) PROFILE DOMAIN-CONTAINING PROTEIN-RELATED"/>
    <property type="match status" value="1"/>
</dbReference>
<dbReference type="GO" id="GO:0022857">
    <property type="term" value="F:transmembrane transporter activity"/>
    <property type="evidence" value="ECO:0007669"/>
    <property type="project" value="InterPro"/>
</dbReference>
<keyword evidence="2" id="KW-0813">Transport</keyword>
<name>A0A2G7G135_9EURO</name>
<feature type="transmembrane region" description="Helical" evidence="10">
    <location>
        <begin position="787"/>
        <end position="806"/>
    </location>
</feature>
<evidence type="ECO:0000256" key="6">
    <source>
        <dbReference type="ARBA" id="ARBA00022989"/>
    </source>
</evidence>
<dbReference type="Gene3D" id="1.20.1720.10">
    <property type="entry name" value="Multidrug resistance protein D"/>
    <property type="match status" value="1"/>
</dbReference>
<dbReference type="Gene3D" id="1.20.1250.20">
    <property type="entry name" value="MFS general substrate transporter like domains"/>
    <property type="match status" value="1"/>
</dbReference>
<feature type="transmembrane region" description="Helical" evidence="10">
    <location>
        <begin position="945"/>
        <end position="964"/>
    </location>
</feature>
<feature type="transmembrane region" description="Helical" evidence="10">
    <location>
        <begin position="747"/>
        <end position="767"/>
    </location>
</feature>
<dbReference type="SUPFAM" id="SSF103473">
    <property type="entry name" value="MFS general substrate transporter"/>
    <property type="match status" value="2"/>
</dbReference>
<dbReference type="PRINTS" id="PR00420">
    <property type="entry name" value="RNGMNOXGNASE"/>
</dbReference>
<dbReference type="Pfam" id="PF01494">
    <property type="entry name" value="FAD_binding_3"/>
    <property type="match status" value="1"/>
</dbReference>